<keyword evidence="3 6" id="KW-0547">Nucleotide-binding</keyword>
<dbReference type="SUPFAM" id="SSF52540">
    <property type="entry name" value="P-loop containing nucleoside triphosphate hydrolases"/>
    <property type="match status" value="1"/>
</dbReference>
<evidence type="ECO:0000256" key="2">
    <source>
        <dbReference type="ARBA" id="ARBA00022705"/>
    </source>
</evidence>
<dbReference type="GO" id="GO:0005737">
    <property type="term" value="C:cytoplasm"/>
    <property type="evidence" value="ECO:0007669"/>
    <property type="project" value="UniProtKB-SubCell"/>
</dbReference>
<dbReference type="GO" id="GO:0006302">
    <property type="term" value="P:double-strand break repair"/>
    <property type="evidence" value="ECO:0007669"/>
    <property type="project" value="InterPro"/>
</dbReference>
<keyword evidence="6 7" id="KW-0742">SOS response</keyword>
<dbReference type="PANTHER" id="PTHR32182">
    <property type="entry name" value="DNA REPLICATION AND REPAIR PROTEIN RECF"/>
    <property type="match status" value="1"/>
</dbReference>
<feature type="domain" description="Rad50/SbcC-type AAA" evidence="8">
    <location>
        <begin position="30"/>
        <end position="137"/>
    </location>
</feature>
<dbReference type="GO" id="GO:0005524">
    <property type="term" value="F:ATP binding"/>
    <property type="evidence" value="ECO:0007669"/>
    <property type="project" value="UniProtKB-UniRule"/>
</dbReference>
<keyword evidence="6 7" id="KW-0234">DNA repair</keyword>
<feature type="binding site" evidence="6">
    <location>
        <begin position="54"/>
        <end position="61"/>
    </location>
    <ligand>
        <name>ATP</name>
        <dbReference type="ChEBI" id="CHEBI:30616"/>
    </ligand>
</feature>
<dbReference type="GO" id="GO:0000731">
    <property type="term" value="P:DNA synthesis involved in DNA repair"/>
    <property type="evidence" value="ECO:0007669"/>
    <property type="project" value="TreeGrafter"/>
</dbReference>
<evidence type="ECO:0000256" key="4">
    <source>
        <dbReference type="ARBA" id="ARBA00022840"/>
    </source>
</evidence>
<dbReference type="PROSITE" id="PS00618">
    <property type="entry name" value="RECF_2"/>
    <property type="match status" value="1"/>
</dbReference>
<dbReference type="InterPro" id="IPR001238">
    <property type="entry name" value="DNA-binding_RecF"/>
</dbReference>
<dbReference type="GO" id="GO:0016887">
    <property type="term" value="F:ATP hydrolysis activity"/>
    <property type="evidence" value="ECO:0007669"/>
    <property type="project" value="InterPro"/>
</dbReference>
<comment type="subcellular location">
    <subcellularLocation>
        <location evidence="6 7">Cytoplasm</location>
    </subcellularLocation>
</comment>
<gene>
    <name evidence="6 9" type="primary">recF</name>
    <name evidence="9" type="ORF">HW115_15940</name>
</gene>
<dbReference type="InterPro" id="IPR018078">
    <property type="entry name" value="DNA-binding_RecF_CS"/>
</dbReference>
<dbReference type="GO" id="GO:0006260">
    <property type="term" value="P:DNA replication"/>
    <property type="evidence" value="ECO:0007669"/>
    <property type="project" value="UniProtKB-UniRule"/>
</dbReference>
<dbReference type="PANTHER" id="PTHR32182:SF0">
    <property type="entry name" value="DNA REPLICATION AND REPAIR PROTEIN RECF"/>
    <property type="match status" value="1"/>
</dbReference>
<accession>A0A851GHW2</accession>
<organism evidence="9 10">
    <name type="scientific">Oceaniferula marina</name>
    <dbReference type="NCBI Taxonomy" id="2748318"/>
    <lineage>
        <taxon>Bacteria</taxon>
        <taxon>Pseudomonadati</taxon>
        <taxon>Verrucomicrobiota</taxon>
        <taxon>Verrucomicrobiia</taxon>
        <taxon>Verrucomicrobiales</taxon>
        <taxon>Verrucomicrobiaceae</taxon>
        <taxon>Oceaniferula</taxon>
    </lineage>
</organism>
<keyword evidence="2 6" id="KW-0235">DNA replication</keyword>
<sequence length="370" mass="41236">MMWVAKPQAIAYKACRQVVNLSYDAMIANLRLMNFRCFDAMSVDFPASGAVIVGANAQGKTSILEAVCVLVRLHSPRSLRMGKMIQIDSPGFGIAGECWQSDRQVRFSARQGVEMKVDDEVVGKQGDYLAGGGLVVWMGNDDLDLVRGSGRVRRRYLDFLGCQLDPVYRDHFNRYQRVLKARNLLLKDRVLREPEIAAYTDLLIRHGSFLTKARRELVGLLLPEVVHSQLEVSGNDERVGLEYVAGAGDDMVKSLEMTHERERRLGQTVAGPHRDEVRLTVNGMAAADFASEGQQRTLALSLKLAQGALLEKQAGRMPVYLLDDIFGELDADRRNALMQALPDGAQKLITTTNIDWMQDELDVIEVSSLK</sequence>
<dbReference type="Gene3D" id="3.40.50.300">
    <property type="entry name" value="P-loop containing nucleotide triphosphate hydrolases"/>
    <property type="match status" value="1"/>
</dbReference>
<evidence type="ECO:0000313" key="10">
    <source>
        <dbReference type="Proteomes" id="UP000557872"/>
    </source>
</evidence>
<evidence type="ECO:0000256" key="1">
    <source>
        <dbReference type="ARBA" id="ARBA00022490"/>
    </source>
</evidence>
<dbReference type="GO" id="GO:0009432">
    <property type="term" value="P:SOS response"/>
    <property type="evidence" value="ECO:0007669"/>
    <property type="project" value="UniProtKB-UniRule"/>
</dbReference>
<protein>
    <recommendedName>
        <fullName evidence="6 7">DNA replication and repair protein RecF</fullName>
    </recommendedName>
</protein>
<name>A0A851GHW2_9BACT</name>
<dbReference type="InterPro" id="IPR027417">
    <property type="entry name" value="P-loop_NTPase"/>
</dbReference>
<dbReference type="NCBIfam" id="TIGR00611">
    <property type="entry name" value="recf"/>
    <property type="match status" value="1"/>
</dbReference>
<dbReference type="InterPro" id="IPR042174">
    <property type="entry name" value="RecF_2"/>
</dbReference>
<reference evidence="9 10" key="1">
    <citation type="submission" date="2020-07" db="EMBL/GenBank/DDBJ databases">
        <title>Roseicoccus Jingziensis gen. nov., sp. nov., isolated from coastal seawater.</title>
        <authorList>
            <person name="Feng X."/>
        </authorList>
    </citation>
    <scope>NUCLEOTIDE SEQUENCE [LARGE SCALE GENOMIC DNA]</scope>
    <source>
        <strain evidence="9 10">N1E253</strain>
    </source>
</reference>
<comment type="similarity">
    <text evidence="6 7">Belongs to the RecF family.</text>
</comment>
<dbReference type="EMBL" id="JACBAZ010000008">
    <property type="protein sequence ID" value="NWK57113.1"/>
    <property type="molecule type" value="Genomic_DNA"/>
</dbReference>
<dbReference type="InterPro" id="IPR038729">
    <property type="entry name" value="Rad50/SbcC_AAA"/>
</dbReference>
<keyword evidence="5 6" id="KW-0238">DNA-binding</keyword>
<comment type="caution">
    <text evidence="9">The sequence shown here is derived from an EMBL/GenBank/DDBJ whole genome shotgun (WGS) entry which is preliminary data.</text>
</comment>
<dbReference type="Proteomes" id="UP000557872">
    <property type="component" value="Unassembled WGS sequence"/>
</dbReference>
<evidence type="ECO:0000256" key="7">
    <source>
        <dbReference type="RuleBase" id="RU000578"/>
    </source>
</evidence>
<evidence type="ECO:0000313" key="9">
    <source>
        <dbReference type="EMBL" id="NWK57113.1"/>
    </source>
</evidence>
<dbReference type="Pfam" id="PF13476">
    <property type="entry name" value="AAA_23"/>
    <property type="match status" value="1"/>
</dbReference>
<evidence type="ECO:0000256" key="6">
    <source>
        <dbReference type="HAMAP-Rule" id="MF_00365"/>
    </source>
</evidence>
<keyword evidence="4 6" id="KW-0067">ATP-binding</keyword>
<evidence type="ECO:0000256" key="3">
    <source>
        <dbReference type="ARBA" id="ARBA00022741"/>
    </source>
</evidence>
<proteinExistence type="inferred from homology"/>
<keyword evidence="10" id="KW-1185">Reference proteome</keyword>
<comment type="function">
    <text evidence="6 7">The RecF protein is involved in DNA metabolism; it is required for DNA replication and normal SOS inducibility. RecF binds preferentially to single-stranded, linear DNA. It also seems to bind ATP.</text>
</comment>
<keyword evidence="1 6" id="KW-0963">Cytoplasm</keyword>
<dbReference type="HAMAP" id="MF_00365">
    <property type="entry name" value="RecF"/>
    <property type="match status" value="1"/>
</dbReference>
<dbReference type="GO" id="GO:0003697">
    <property type="term" value="F:single-stranded DNA binding"/>
    <property type="evidence" value="ECO:0007669"/>
    <property type="project" value="UniProtKB-UniRule"/>
</dbReference>
<keyword evidence="6 7" id="KW-0227">DNA damage</keyword>
<dbReference type="Gene3D" id="1.20.1050.90">
    <property type="entry name" value="RecF/RecN/SMC, N-terminal domain"/>
    <property type="match status" value="1"/>
</dbReference>
<evidence type="ECO:0000256" key="5">
    <source>
        <dbReference type="ARBA" id="ARBA00023125"/>
    </source>
</evidence>
<dbReference type="AlphaFoldDB" id="A0A851GHW2"/>
<evidence type="ECO:0000259" key="8">
    <source>
        <dbReference type="Pfam" id="PF13476"/>
    </source>
</evidence>